<name>Q222Q3_ALBFT</name>
<proteinExistence type="predicted"/>
<keyword evidence="2" id="KW-1185">Reference proteome</keyword>
<dbReference type="EMBL" id="CP000267">
    <property type="protein sequence ID" value="ABD68000.1"/>
    <property type="molecule type" value="Genomic_DNA"/>
</dbReference>
<evidence type="ECO:0000313" key="1">
    <source>
        <dbReference type="EMBL" id="ABD68000.1"/>
    </source>
</evidence>
<dbReference type="KEGG" id="rfr:Rfer_0243"/>
<accession>Q222Q3</accession>
<evidence type="ECO:0000313" key="2">
    <source>
        <dbReference type="Proteomes" id="UP000008332"/>
    </source>
</evidence>
<dbReference type="HOGENOM" id="CLU_2411214_0_0_4"/>
<dbReference type="eggNOG" id="COG3164">
    <property type="taxonomic scope" value="Bacteria"/>
</dbReference>
<protein>
    <submittedName>
        <fullName evidence="1">Uncharacterized protein</fullName>
    </submittedName>
</protein>
<reference evidence="2" key="1">
    <citation type="submission" date="2006-02" db="EMBL/GenBank/DDBJ databases">
        <title>Complete sequence of chromosome of Rhodoferax ferrireducens DSM 15236.</title>
        <authorList>
            <person name="Copeland A."/>
            <person name="Lucas S."/>
            <person name="Lapidus A."/>
            <person name="Barry K."/>
            <person name="Detter J.C."/>
            <person name="Glavina del Rio T."/>
            <person name="Hammon N."/>
            <person name="Israni S."/>
            <person name="Pitluck S."/>
            <person name="Brettin T."/>
            <person name="Bruce D."/>
            <person name="Han C."/>
            <person name="Tapia R."/>
            <person name="Gilna P."/>
            <person name="Kiss H."/>
            <person name="Schmutz J."/>
            <person name="Larimer F."/>
            <person name="Land M."/>
            <person name="Kyrpides N."/>
            <person name="Ivanova N."/>
            <person name="Richardson P."/>
        </authorList>
    </citation>
    <scope>NUCLEOTIDE SEQUENCE [LARGE SCALE GENOMIC DNA]</scope>
    <source>
        <strain evidence="2">ATCC BAA-621 / DSM 15236 / T118</strain>
    </source>
</reference>
<dbReference type="AlphaFoldDB" id="Q222Q3"/>
<sequence>MPLWQRVGKIIQGEPQVADASAFYNQLQERLNQNQPLAADALAKLGAQRTEAILAALKEAGVDPARAAAAAPEKVESDVGKPVPLKLGLVAK</sequence>
<gene>
    <name evidence="1" type="ordered locus">Rfer_0243</name>
</gene>
<organism evidence="1 2">
    <name type="scientific">Albidiferax ferrireducens (strain ATCC BAA-621 / DSM 15236 / T118)</name>
    <name type="common">Rhodoferax ferrireducens</name>
    <dbReference type="NCBI Taxonomy" id="338969"/>
    <lineage>
        <taxon>Bacteria</taxon>
        <taxon>Pseudomonadati</taxon>
        <taxon>Pseudomonadota</taxon>
        <taxon>Betaproteobacteria</taxon>
        <taxon>Burkholderiales</taxon>
        <taxon>Comamonadaceae</taxon>
        <taxon>Rhodoferax</taxon>
    </lineage>
</organism>
<dbReference type="RefSeq" id="WP_011462573.1">
    <property type="nucleotide sequence ID" value="NC_007908.1"/>
</dbReference>
<dbReference type="Proteomes" id="UP000008332">
    <property type="component" value="Chromosome"/>
</dbReference>